<accession>A0A4S8LA18</accession>
<gene>
    <name evidence="4" type="ORF">K435DRAFT_764214</name>
</gene>
<evidence type="ECO:0000256" key="1">
    <source>
        <dbReference type="ARBA" id="ARBA00023002"/>
    </source>
</evidence>
<dbReference type="InterPro" id="IPR001509">
    <property type="entry name" value="Epimerase_deHydtase"/>
</dbReference>
<evidence type="ECO:0000313" key="5">
    <source>
        <dbReference type="Proteomes" id="UP000297245"/>
    </source>
</evidence>
<sequence length="379" mass="41626">METKSAIVFVTGASGYVGFEIVHQLLEAGYLVRGSARGSKFEGLKKALTRFPNFEAVEIQNVSTADFSDVFKGVEAVIHTAAPVPTRLDKTNTTMKSVVDGYLNVVRQAHKAGVKKLVVTSSITAYPIGGPFGVDDWNSVTEEQAASGNPWFLYGAQKKFGDQAVIEYAKSHPEIDVTIFSPTWIFGPLRPGFHHILTHRDPDGSDKSLTSVAYIYKLLNPANTEFVDPIVVDVRDVAKLHVLAASSTSNVVSSDSSRTESAEKKTKRFAVLAPYLASYKEAVQYIAEAFPELKAQGRLVDSEKAPGYPKELEGKIAGIDWERIRVSLVVENTVVAVSEEGDEDSEGKRFFRTWKETVVDTVRSLLELEKAWETSSEAK</sequence>
<dbReference type="Gene3D" id="3.40.50.720">
    <property type="entry name" value="NAD(P)-binding Rossmann-like Domain"/>
    <property type="match status" value="1"/>
</dbReference>
<dbReference type="SUPFAM" id="SSF51735">
    <property type="entry name" value="NAD(P)-binding Rossmann-fold domains"/>
    <property type="match status" value="1"/>
</dbReference>
<protein>
    <submittedName>
        <fullName evidence="4">NAD(P)-binding protein</fullName>
    </submittedName>
</protein>
<name>A0A4S8LA18_DENBC</name>
<evidence type="ECO:0000259" key="3">
    <source>
        <dbReference type="Pfam" id="PF01370"/>
    </source>
</evidence>
<feature type="domain" description="NAD-dependent epimerase/dehydratase" evidence="3">
    <location>
        <begin position="8"/>
        <end position="193"/>
    </location>
</feature>
<dbReference type="InterPro" id="IPR036291">
    <property type="entry name" value="NAD(P)-bd_dom_sf"/>
</dbReference>
<dbReference type="EMBL" id="ML179545">
    <property type="protein sequence ID" value="THU85450.1"/>
    <property type="molecule type" value="Genomic_DNA"/>
</dbReference>
<dbReference type="PANTHER" id="PTHR10366">
    <property type="entry name" value="NAD DEPENDENT EPIMERASE/DEHYDRATASE"/>
    <property type="match status" value="1"/>
</dbReference>
<dbReference type="AlphaFoldDB" id="A0A4S8LA18"/>
<dbReference type="Pfam" id="PF01370">
    <property type="entry name" value="Epimerase"/>
    <property type="match status" value="1"/>
</dbReference>
<keyword evidence="5" id="KW-1185">Reference proteome</keyword>
<evidence type="ECO:0000313" key="4">
    <source>
        <dbReference type="EMBL" id="THU85450.1"/>
    </source>
</evidence>
<organism evidence="4 5">
    <name type="scientific">Dendrothele bispora (strain CBS 962.96)</name>
    <dbReference type="NCBI Taxonomy" id="1314807"/>
    <lineage>
        <taxon>Eukaryota</taxon>
        <taxon>Fungi</taxon>
        <taxon>Dikarya</taxon>
        <taxon>Basidiomycota</taxon>
        <taxon>Agaricomycotina</taxon>
        <taxon>Agaricomycetes</taxon>
        <taxon>Agaricomycetidae</taxon>
        <taxon>Agaricales</taxon>
        <taxon>Agaricales incertae sedis</taxon>
        <taxon>Dendrothele</taxon>
    </lineage>
</organism>
<evidence type="ECO:0000256" key="2">
    <source>
        <dbReference type="ARBA" id="ARBA00023445"/>
    </source>
</evidence>
<comment type="similarity">
    <text evidence="2">Belongs to the NAD(P)-dependent epimerase/dehydratase family. Dihydroflavonol-4-reductase subfamily.</text>
</comment>
<keyword evidence="1" id="KW-0560">Oxidoreductase</keyword>
<dbReference type="OrthoDB" id="2735536at2759"/>
<reference evidence="4 5" key="1">
    <citation type="journal article" date="2019" name="Nat. Ecol. Evol.">
        <title>Megaphylogeny resolves global patterns of mushroom evolution.</title>
        <authorList>
            <person name="Varga T."/>
            <person name="Krizsan K."/>
            <person name="Foldi C."/>
            <person name="Dima B."/>
            <person name="Sanchez-Garcia M."/>
            <person name="Sanchez-Ramirez S."/>
            <person name="Szollosi G.J."/>
            <person name="Szarkandi J.G."/>
            <person name="Papp V."/>
            <person name="Albert L."/>
            <person name="Andreopoulos W."/>
            <person name="Angelini C."/>
            <person name="Antonin V."/>
            <person name="Barry K.W."/>
            <person name="Bougher N.L."/>
            <person name="Buchanan P."/>
            <person name="Buyck B."/>
            <person name="Bense V."/>
            <person name="Catcheside P."/>
            <person name="Chovatia M."/>
            <person name="Cooper J."/>
            <person name="Damon W."/>
            <person name="Desjardin D."/>
            <person name="Finy P."/>
            <person name="Geml J."/>
            <person name="Haridas S."/>
            <person name="Hughes K."/>
            <person name="Justo A."/>
            <person name="Karasinski D."/>
            <person name="Kautmanova I."/>
            <person name="Kiss B."/>
            <person name="Kocsube S."/>
            <person name="Kotiranta H."/>
            <person name="LaButti K.M."/>
            <person name="Lechner B.E."/>
            <person name="Liimatainen K."/>
            <person name="Lipzen A."/>
            <person name="Lukacs Z."/>
            <person name="Mihaltcheva S."/>
            <person name="Morgado L.N."/>
            <person name="Niskanen T."/>
            <person name="Noordeloos M.E."/>
            <person name="Ohm R.A."/>
            <person name="Ortiz-Santana B."/>
            <person name="Ovrebo C."/>
            <person name="Racz N."/>
            <person name="Riley R."/>
            <person name="Savchenko A."/>
            <person name="Shiryaev A."/>
            <person name="Soop K."/>
            <person name="Spirin V."/>
            <person name="Szebenyi C."/>
            <person name="Tomsovsky M."/>
            <person name="Tulloss R.E."/>
            <person name="Uehling J."/>
            <person name="Grigoriev I.V."/>
            <person name="Vagvolgyi C."/>
            <person name="Papp T."/>
            <person name="Martin F.M."/>
            <person name="Miettinen O."/>
            <person name="Hibbett D.S."/>
            <person name="Nagy L.G."/>
        </authorList>
    </citation>
    <scope>NUCLEOTIDE SEQUENCE [LARGE SCALE GENOMIC DNA]</scope>
    <source>
        <strain evidence="4 5">CBS 962.96</strain>
    </source>
</reference>
<dbReference type="PANTHER" id="PTHR10366:SF564">
    <property type="entry name" value="STEROL-4-ALPHA-CARBOXYLATE 3-DEHYDROGENASE, DECARBOXYLATING"/>
    <property type="match status" value="1"/>
</dbReference>
<dbReference type="Proteomes" id="UP000297245">
    <property type="component" value="Unassembled WGS sequence"/>
</dbReference>
<dbReference type="InterPro" id="IPR050425">
    <property type="entry name" value="NAD(P)_dehydrat-like"/>
</dbReference>
<dbReference type="GO" id="GO:0016616">
    <property type="term" value="F:oxidoreductase activity, acting on the CH-OH group of donors, NAD or NADP as acceptor"/>
    <property type="evidence" value="ECO:0007669"/>
    <property type="project" value="TreeGrafter"/>
</dbReference>
<proteinExistence type="inferred from homology"/>